<keyword evidence="2" id="KW-1185">Reference proteome</keyword>
<dbReference type="RefSeq" id="WP_321389627.1">
    <property type="nucleotide sequence ID" value="NZ_CP139487.1"/>
</dbReference>
<dbReference type="KEGG" id="psti:SOO65_11220"/>
<proteinExistence type="predicted"/>
<evidence type="ECO:0000313" key="1">
    <source>
        <dbReference type="EMBL" id="WPU63255.1"/>
    </source>
</evidence>
<evidence type="ECO:0000313" key="2">
    <source>
        <dbReference type="Proteomes" id="UP001324634"/>
    </source>
</evidence>
<protein>
    <recommendedName>
        <fullName evidence="3">Nicotinate-nucleotide adenylyltransferase</fullName>
    </recommendedName>
</protein>
<sequence>MEAILSLRQKALKINLAKRFYGTFAEIGAGQEVARHFFQAGGSSGSIAKTISAYDMTFSDSIYGKEPSGRYVSQTRLLRMLDKEFQLLEERLGETRGKNHQFFVFANTVAALNFQRTNEAHGWLGMRFQDAPGSEVSDVVIHVRMLDPQNLLQQDALGIMGLNLAYASMFLSHDPECFIRSLMDHLDTSRIEVNFIRFGGKVFKEIDNRLMNLQLLKEGYTHAIMFDEQGEVVLANDVLYKKDVLVVRGSYRPPTLVSMDMIKTGVANFAKDHGKKVEDVVTISEITISTLKADDGDITKEDFLARVDLMCAMGQKVLITNYPQYYKLANYFAKFNVPHLGLVLGIYNFQQIFTEEYANVEGGILAALGQLFRHNVKVYIYPYKSEQGAIETLANLKVPTQFDHLFAHIKAMKQIDDVANYNKDILHIYSSKVLQMVVNNEPGWEAMVPPEVAKNINAKCLFGHPCFIGKKNKE</sequence>
<dbReference type="AlphaFoldDB" id="A0AAX4HJ60"/>
<dbReference type="EMBL" id="CP139487">
    <property type="protein sequence ID" value="WPU63255.1"/>
    <property type="molecule type" value="Genomic_DNA"/>
</dbReference>
<accession>A0AAX4HJ60</accession>
<dbReference type="Proteomes" id="UP001324634">
    <property type="component" value="Chromosome"/>
</dbReference>
<organism evidence="1 2">
    <name type="scientific">Peredibacter starrii</name>
    <dbReference type="NCBI Taxonomy" id="28202"/>
    <lineage>
        <taxon>Bacteria</taxon>
        <taxon>Pseudomonadati</taxon>
        <taxon>Bdellovibrionota</taxon>
        <taxon>Bacteriovoracia</taxon>
        <taxon>Bacteriovoracales</taxon>
        <taxon>Bacteriovoracaceae</taxon>
        <taxon>Peredibacter</taxon>
    </lineage>
</organism>
<gene>
    <name evidence="1" type="ORF">SOO65_11220</name>
</gene>
<name>A0AAX4HJ60_9BACT</name>
<reference evidence="1 2" key="1">
    <citation type="submission" date="2023-11" db="EMBL/GenBank/DDBJ databases">
        <title>Peredibacter starrii A3.12.</title>
        <authorList>
            <person name="Mitchell R.J."/>
        </authorList>
    </citation>
    <scope>NUCLEOTIDE SEQUENCE [LARGE SCALE GENOMIC DNA]</scope>
    <source>
        <strain evidence="1 2">A3.12</strain>
    </source>
</reference>
<evidence type="ECO:0008006" key="3">
    <source>
        <dbReference type="Google" id="ProtNLM"/>
    </source>
</evidence>